<dbReference type="Proteomes" id="UP000264330">
    <property type="component" value="Unassembled WGS sequence"/>
</dbReference>
<reference evidence="2 3" key="1">
    <citation type="journal article" date="2018" name="Nat. Biotechnol.">
        <title>A standardized bacterial taxonomy based on genome phylogeny substantially revises the tree of life.</title>
        <authorList>
            <person name="Parks D.H."/>
            <person name="Chuvochina M."/>
            <person name="Waite D.W."/>
            <person name="Rinke C."/>
            <person name="Skarshewski A."/>
            <person name="Chaumeil P.A."/>
            <person name="Hugenholtz P."/>
        </authorList>
    </citation>
    <scope>NUCLEOTIDE SEQUENCE [LARGE SCALE GENOMIC DNA]</scope>
    <source>
        <strain evidence="2">UBA9359</strain>
    </source>
</reference>
<evidence type="ECO:0000256" key="1">
    <source>
        <dbReference type="SAM" id="Phobius"/>
    </source>
</evidence>
<dbReference type="AlphaFoldDB" id="A0A3D5J0J1"/>
<accession>A0A3D5J0J1</accession>
<evidence type="ECO:0000313" key="3">
    <source>
        <dbReference type="Proteomes" id="UP000264330"/>
    </source>
</evidence>
<proteinExistence type="predicted"/>
<evidence type="ECO:0008006" key="4">
    <source>
        <dbReference type="Google" id="ProtNLM"/>
    </source>
</evidence>
<feature type="transmembrane region" description="Helical" evidence="1">
    <location>
        <begin position="40"/>
        <end position="65"/>
    </location>
</feature>
<protein>
    <recommendedName>
        <fullName evidence="4">Cardiolipin synthase N-terminal domain-containing protein</fullName>
    </recommendedName>
</protein>
<name>A0A3D5J0J1_9FLAO</name>
<organism evidence="2 3">
    <name type="scientific">Zunongwangia profunda</name>
    <dbReference type="NCBI Taxonomy" id="398743"/>
    <lineage>
        <taxon>Bacteria</taxon>
        <taxon>Pseudomonadati</taxon>
        <taxon>Bacteroidota</taxon>
        <taxon>Flavobacteriia</taxon>
        <taxon>Flavobacteriales</taxon>
        <taxon>Flavobacteriaceae</taxon>
        <taxon>Zunongwangia</taxon>
    </lineage>
</organism>
<dbReference type="EMBL" id="DPMF01000166">
    <property type="protein sequence ID" value="HCV80786.1"/>
    <property type="molecule type" value="Genomic_DNA"/>
</dbReference>
<feature type="transmembrane region" description="Helical" evidence="1">
    <location>
        <begin position="6"/>
        <end position="28"/>
    </location>
</feature>
<gene>
    <name evidence="2" type="ORF">DGQ38_07025</name>
</gene>
<evidence type="ECO:0000313" key="2">
    <source>
        <dbReference type="EMBL" id="HCV80786.1"/>
    </source>
</evidence>
<keyword evidence="1" id="KW-0472">Membrane</keyword>
<keyword evidence="1" id="KW-1133">Transmembrane helix</keyword>
<comment type="caution">
    <text evidence="2">The sequence shown here is derived from an EMBL/GenBank/DDBJ whole genome shotgun (WGS) entry which is preliminary data.</text>
</comment>
<keyword evidence="1" id="KW-0812">Transmembrane</keyword>
<sequence length="76" mass="9154">MNMRLLMIWPYQIVLFIVAILGLFLLAFTLLMRKEKKLNFFLWLILIIVIPIFGPLTYIANYFYIKKSSINQFHEL</sequence>